<comment type="caution">
    <text evidence="7">The sequence shown here is derived from an EMBL/GenBank/DDBJ whole genome shotgun (WGS) entry which is preliminary data.</text>
</comment>
<keyword evidence="8" id="KW-1185">Reference proteome</keyword>
<evidence type="ECO:0000313" key="7">
    <source>
        <dbReference type="EMBL" id="GJT03147.1"/>
    </source>
</evidence>
<dbReference type="InterPro" id="IPR003689">
    <property type="entry name" value="ZIP"/>
</dbReference>
<dbReference type="Pfam" id="PF02535">
    <property type="entry name" value="Zip"/>
    <property type="match status" value="2"/>
</dbReference>
<keyword evidence="3 5" id="KW-1133">Transmembrane helix</keyword>
<dbReference type="PANTHER" id="PTHR11040">
    <property type="entry name" value="ZINC/IRON TRANSPORTER"/>
    <property type="match status" value="1"/>
</dbReference>
<sequence length="375" mass="40701">MKCQKFLFVAFLLLNLITTHVLSECTCEREEDEGEKSEALKYKLIALASILVAGGIGVCLPFIGKIVPSLSPEKDGFFVIKAFAAGVILATGFIHILPDAFDNLTSPCLKDHPWADFPFTGFVAMVATILTLMFETSSAAYQLRSQSKSSTNHVHVHGDEENYTQHSGQVAAHTHATHGHAHGSISHVDGVASSLSQVDRYKIVSQAEFKSIVVTLMGAFFSLTTPIGIVVGIIVTSTYKENSSTALIVEGVLNSASAGILIYMALVDLLSPDFMNPRMQRNKMLQFSSNVSLLLGAGLMSDYAYYVNKIQKGLTANQMSLGDVLEMFLHTPGRLEEEATYIDPIVRAQKINGKHQLSGGQPAEVFLRAFQVAAK</sequence>
<keyword evidence="2 5" id="KW-0812">Transmembrane</keyword>
<reference evidence="7" key="1">
    <citation type="journal article" date="2022" name="Int. J. Mol. Sci.">
        <title>Draft Genome of Tanacetum Coccineum: Genomic Comparison of Closely Related Tanacetum-Family Plants.</title>
        <authorList>
            <person name="Yamashiro T."/>
            <person name="Shiraishi A."/>
            <person name="Nakayama K."/>
            <person name="Satake H."/>
        </authorList>
    </citation>
    <scope>NUCLEOTIDE SEQUENCE</scope>
</reference>
<organism evidence="7 8">
    <name type="scientific">Tanacetum coccineum</name>
    <dbReference type="NCBI Taxonomy" id="301880"/>
    <lineage>
        <taxon>Eukaryota</taxon>
        <taxon>Viridiplantae</taxon>
        <taxon>Streptophyta</taxon>
        <taxon>Embryophyta</taxon>
        <taxon>Tracheophyta</taxon>
        <taxon>Spermatophyta</taxon>
        <taxon>Magnoliopsida</taxon>
        <taxon>eudicotyledons</taxon>
        <taxon>Gunneridae</taxon>
        <taxon>Pentapetalae</taxon>
        <taxon>asterids</taxon>
        <taxon>campanulids</taxon>
        <taxon>Asterales</taxon>
        <taxon>Asteraceae</taxon>
        <taxon>Asteroideae</taxon>
        <taxon>Anthemideae</taxon>
        <taxon>Anthemidinae</taxon>
        <taxon>Tanacetum</taxon>
    </lineage>
</organism>
<dbReference type="PANTHER" id="PTHR11040:SF201">
    <property type="entry name" value="ZINC_IRON PERMEASE-RELATED"/>
    <property type="match status" value="1"/>
</dbReference>
<keyword evidence="6" id="KW-0732">Signal</keyword>
<feature type="transmembrane region" description="Helical" evidence="5">
    <location>
        <begin position="247"/>
        <end position="266"/>
    </location>
</feature>
<evidence type="ECO:0000313" key="8">
    <source>
        <dbReference type="Proteomes" id="UP001151760"/>
    </source>
</evidence>
<reference evidence="7" key="2">
    <citation type="submission" date="2022-01" db="EMBL/GenBank/DDBJ databases">
        <authorList>
            <person name="Yamashiro T."/>
            <person name="Shiraishi A."/>
            <person name="Satake H."/>
            <person name="Nakayama K."/>
        </authorList>
    </citation>
    <scope>NUCLEOTIDE SEQUENCE</scope>
</reference>
<evidence type="ECO:0000256" key="5">
    <source>
        <dbReference type="SAM" id="Phobius"/>
    </source>
</evidence>
<feature type="chain" id="PRO_5045630460" evidence="6">
    <location>
        <begin position="24"/>
        <end position="375"/>
    </location>
</feature>
<keyword evidence="4 5" id="KW-0472">Membrane</keyword>
<name>A0ABQ5ANS8_9ASTR</name>
<comment type="subcellular location">
    <subcellularLocation>
        <location evidence="1">Membrane</location>
        <topology evidence="1">Multi-pass membrane protein</topology>
    </subcellularLocation>
</comment>
<evidence type="ECO:0000256" key="6">
    <source>
        <dbReference type="SAM" id="SignalP"/>
    </source>
</evidence>
<evidence type="ECO:0000256" key="2">
    <source>
        <dbReference type="ARBA" id="ARBA00022692"/>
    </source>
</evidence>
<feature type="transmembrane region" description="Helical" evidence="5">
    <location>
        <begin position="117"/>
        <end position="134"/>
    </location>
</feature>
<evidence type="ECO:0000256" key="1">
    <source>
        <dbReference type="ARBA" id="ARBA00004141"/>
    </source>
</evidence>
<feature type="signal peptide" evidence="6">
    <location>
        <begin position="1"/>
        <end position="23"/>
    </location>
</feature>
<feature type="transmembrane region" description="Helical" evidence="5">
    <location>
        <begin position="287"/>
        <end position="306"/>
    </location>
</feature>
<dbReference type="Proteomes" id="UP001151760">
    <property type="component" value="Unassembled WGS sequence"/>
</dbReference>
<evidence type="ECO:0000256" key="4">
    <source>
        <dbReference type="ARBA" id="ARBA00023136"/>
    </source>
</evidence>
<accession>A0ABQ5ANS8</accession>
<gene>
    <name evidence="7" type="ORF">Tco_0824316</name>
</gene>
<dbReference type="EMBL" id="BQNB010012403">
    <property type="protein sequence ID" value="GJT03147.1"/>
    <property type="molecule type" value="Genomic_DNA"/>
</dbReference>
<feature type="transmembrane region" description="Helical" evidence="5">
    <location>
        <begin position="76"/>
        <end position="97"/>
    </location>
</feature>
<proteinExistence type="predicted"/>
<protein>
    <submittedName>
        <fullName evidence="7">Zinc transporter 5-like protein</fullName>
    </submittedName>
</protein>
<feature type="transmembrane region" description="Helical" evidence="5">
    <location>
        <begin position="212"/>
        <end position="235"/>
    </location>
</feature>
<evidence type="ECO:0000256" key="3">
    <source>
        <dbReference type="ARBA" id="ARBA00022989"/>
    </source>
</evidence>
<feature type="transmembrane region" description="Helical" evidence="5">
    <location>
        <begin position="42"/>
        <end position="64"/>
    </location>
</feature>